<dbReference type="SMART" id="SM00129">
    <property type="entry name" value="KISc"/>
    <property type="match status" value="1"/>
</dbReference>
<dbReference type="Pfam" id="PF00225">
    <property type="entry name" value="Kinesin"/>
    <property type="match status" value="1"/>
</dbReference>
<feature type="binding site" evidence="6">
    <location>
        <begin position="85"/>
        <end position="92"/>
    </location>
    <ligand>
        <name>ATP</name>
        <dbReference type="ChEBI" id="CHEBI:30616"/>
    </ligand>
</feature>
<dbReference type="GO" id="GO:0003777">
    <property type="term" value="F:microtubule motor activity"/>
    <property type="evidence" value="ECO:0007669"/>
    <property type="project" value="InterPro"/>
</dbReference>
<feature type="region of interest" description="Disordered" evidence="7">
    <location>
        <begin position="685"/>
        <end position="713"/>
    </location>
</feature>
<evidence type="ECO:0000256" key="6">
    <source>
        <dbReference type="PROSITE-ProRule" id="PRU00283"/>
    </source>
</evidence>
<keyword evidence="10" id="KW-1185">Reference proteome</keyword>
<keyword evidence="6" id="KW-0505">Motor protein</keyword>
<dbReference type="InterPro" id="IPR019821">
    <property type="entry name" value="Kinesin_motor_CS"/>
</dbReference>
<feature type="compositionally biased region" description="Low complexity" evidence="7">
    <location>
        <begin position="1008"/>
        <end position="1018"/>
    </location>
</feature>
<reference evidence="9" key="1">
    <citation type="submission" date="2023-08" db="EMBL/GenBank/DDBJ databases">
        <authorList>
            <person name="Chen Y."/>
            <person name="Shah S."/>
            <person name="Dougan E. K."/>
            <person name="Thang M."/>
            <person name="Chan C."/>
        </authorList>
    </citation>
    <scope>NUCLEOTIDE SEQUENCE</scope>
</reference>
<dbReference type="InterPro" id="IPR027640">
    <property type="entry name" value="Kinesin-like_fam"/>
</dbReference>
<dbReference type="GO" id="GO:0007052">
    <property type="term" value="P:mitotic spindle organization"/>
    <property type="evidence" value="ECO:0007669"/>
    <property type="project" value="TreeGrafter"/>
</dbReference>
<protein>
    <recommendedName>
        <fullName evidence="8">Kinesin motor domain-containing protein</fullName>
    </recommendedName>
</protein>
<keyword evidence="2" id="KW-0963">Cytoplasm</keyword>
<dbReference type="Gene3D" id="3.40.850.10">
    <property type="entry name" value="Kinesin motor domain"/>
    <property type="match status" value="1"/>
</dbReference>
<dbReference type="Proteomes" id="UP001178507">
    <property type="component" value="Unassembled WGS sequence"/>
</dbReference>
<dbReference type="PANTHER" id="PTHR47969:SF15">
    <property type="entry name" value="CHROMOSOME-ASSOCIATED KINESIN KIF4A-RELATED"/>
    <property type="match status" value="1"/>
</dbReference>
<accession>A0AA36HPH7</accession>
<dbReference type="PRINTS" id="PR00380">
    <property type="entry name" value="KINESINHEAVY"/>
</dbReference>
<evidence type="ECO:0000256" key="4">
    <source>
        <dbReference type="ARBA" id="ARBA00022840"/>
    </source>
</evidence>
<evidence type="ECO:0000313" key="10">
    <source>
        <dbReference type="Proteomes" id="UP001178507"/>
    </source>
</evidence>
<organism evidence="9 10">
    <name type="scientific">Effrenium voratum</name>
    <dbReference type="NCBI Taxonomy" id="2562239"/>
    <lineage>
        <taxon>Eukaryota</taxon>
        <taxon>Sar</taxon>
        <taxon>Alveolata</taxon>
        <taxon>Dinophyceae</taxon>
        <taxon>Suessiales</taxon>
        <taxon>Symbiodiniaceae</taxon>
        <taxon>Effrenium</taxon>
    </lineage>
</organism>
<dbReference type="GO" id="GO:0008017">
    <property type="term" value="F:microtubule binding"/>
    <property type="evidence" value="ECO:0007669"/>
    <property type="project" value="InterPro"/>
</dbReference>
<feature type="compositionally biased region" description="Low complexity" evidence="7">
    <location>
        <begin position="1025"/>
        <end position="1035"/>
    </location>
</feature>
<comment type="similarity">
    <text evidence="6">Belongs to the TRAFAC class myosin-kinesin ATPase superfamily. Kinesin family.</text>
</comment>
<sequence>MASCPLQVAVRIRPHQPHDGKNGRASVQAADAATIETTDGTDTKTFVYDRVFGPEASQQEVYSHCALNLVDSVIEGTNACIFAFGSTGAGKTHSMLGPEGGRRQATQDGILPRAAAELFRRIARVEAEAKAAIGAKGFSAYEVRVSFLEVYCENAFDLLSGPVSASRDPSSSCQLRETTDGRVYADGAKEERIKSCEQLLDVVAAGARARATAATGVHAHSSRSHALLVVSVEHRWREVGETDPSKFKSQVARLTLVDLAGAESMERAHGGSVDAAGVGTNMGLLVLGRVIRALAEGSERVPYRDSTLTRLMQSSLGGKAKTQMLACVSPAAHEGDVTLSTLKYAASARRVLLKPEAAAIATEFESDPMLADVEDDDAALNRRCIWIETADFGDVFARCLGDPKDPLILYVHGSGPHNSSNFWNKLVMDVAVQASAGAGDVPKSYFQVAIDCPGYGRSPGDRQSIRSYPGALISNLVRALGRKTVACLVGSSQGACGTLNCALECPKLMHTIAVCHPVGHAPTRYVAINQPTLLIFDTEDAGHPVSVGRQMRRHLPNPRYFEFTRSADGDWEVHHMAEEMLGMMHESYASWRSKRQGGRRDKELPDLTRVAGGFNGWNDRHVDEIDPWGGYDEIDAAETAAAGENCWRARLDPSSNTIVYENAVTGRVARVRPPGAQVLVEKLGPSAGKADSAGATSEQSTSPAPESAGLVPREGRQLIPLFEGMDEDDDEDDEERQEREAKEAAALLNQEASQSHCDLCRKALIRPVRLARCRCALCACCVEVTVLYMRDCPVCFSPVDVKGGKAVSDASSELLSQCQDAEASAVEQLHTLEQLVEARQASPRLILQYGNKSAGSGGKRSYTTFFKVVSAEGVADKGSVAKVDFNINPGYSKPTASLKESNDKTLGFTFEYAMARAYPCHMTIHFKSELGLPKLVIEHYVQDEPKTTRRILLQLPQVRLPPSGAPRITEKETVFDADPPQNAWLCYQAGRSVLTTEPREFMATLLGAPAPDAAPARSISRKSSKASTGSRKSKG</sequence>
<dbReference type="PROSITE" id="PS00411">
    <property type="entry name" value="KINESIN_MOTOR_1"/>
    <property type="match status" value="1"/>
</dbReference>
<evidence type="ECO:0000256" key="7">
    <source>
        <dbReference type="SAM" id="MobiDB-lite"/>
    </source>
</evidence>
<dbReference type="GO" id="GO:0007018">
    <property type="term" value="P:microtubule-based movement"/>
    <property type="evidence" value="ECO:0007669"/>
    <property type="project" value="InterPro"/>
</dbReference>
<dbReference type="Pfam" id="PF12697">
    <property type="entry name" value="Abhydrolase_6"/>
    <property type="match status" value="1"/>
</dbReference>
<dbReference type="InterPro" id="IPR000073">
    <property type="entry name" value="AB_hydrolase_1"/>
</dbReference>
<dbReference type="AlphaFoldDB" id="A0AA36HPH7"/>
<dbReference type="GO" id="GO:0005524">
    <property type="term" value="F:ATP binding"/>
    <property type="evidence" value="ECO:0007669"/>
    <property type="project" value="UniProtKB-UniRule"/>
</dbReference>
<dbReference type="InterPro" id="IPR027417">
    <property type="entry name" value="P-loop_NTPase"/>
</dbReference>
<comment type="subcellular location">
    <subcellularLocation>
        <location evidence="1">Cytoplasm</location>
    </subcellularLocation>
</comment>
<dbReference type="GO" id="GO:0005875">
    <property type="term" value="C:microtubule associated complex"/>
    <property type="evidence" value="ECO:0007669"/>
    <property type="project" value="TreeGrafter"/>
</dbReference>
<keyword evidence="3 6" id="KW-0547">Nucleotide-binding</keyword>
<comment type="caution">
    <text evidence="9">The sequence shown here is derived from an EMBL/GenBank/DDBJ whole genome shotgun (WGS) entry which is preliminary data.</text>
</comment>
<dbReference type="EMBL" id="CAUJNA010000165">
    <property type="protein sequence ID" value="CAJ1372941.1"/>
    <property type="molecule type" value="Genomic_DNA"/>
</dbReference>
<dbReference type="Gene3D" id="3.40.50.1820">
    <property type="entry name" value="alpha/beta hydrolase"/>
    <property type="match status" value="1"/>
</dbReference>
<dbReference type="PROSITE" id="PS50067">
    <property type="entry name" value="KINESIN_MOTOR_2"/>
    <property type="match status" value="1"/>
</dbReference>
<dbReference type="SUPFAM" id="SSF53474">
    <property type="entry name" value="alpha/beta-Hydrolases"/>
    <property type="match status" value="1"/>
</dbReference>
<evidence type="ECO:0000313" key="9">
    <source>
        <dbReference type="EMBL" id="CAJ1372941.1"/>
    </source>
</evidence>
<dbReference type="GO" id="GO:0051231">
    <property type="term" value="P:spindle elongation"/>
    <property type="evidence" value="ECO:0007669"/>
    <property type="project" value="TreeGrafter"/>
</dbReference>
<gene>
    <name evidence="9" type="ORF">EVOR1521_LOCUS2910</name>
</gene>
<dbReference type="SUPFAM" id="SSF52540">
    <property type="entry name" value="P-loop containing nucleoside triphosphate hydrolases"/>
    <property type="match status" value="1"/>
</dbReference>
<dbReference type="GO" id="GO:0005737">
    <property type="term" value="C:cytoplasm"/>
    <property type="evidence" value="ECO:0007669"/>
    <property type="project" value="UniProtKB-SubCell"/>
</dbReference>
<dbReference type="InterPro" id="IPR029058">
    <property type="entry name" value="AB_hydrolase_fold"/>
</dbReference>
<feature type="compositionally biased region" description="Polar residues" evidence="7">
    <location>
        <begin position="694"/>
        <end position="704"/>
    </location>
</feature>
<dbReference type="InterPro" id="IPR036961">
    <property type="entry name" value="Kinesin_motor_dom_sf"/>
</dbReference>
<dbReference type="InterPro" id="IPR001752">
    <property type="entry name" value="Kinesin_motor_dom"/>
</dbReference>
<evidence type="ECO:0000256" key="1">
    <source>
        <dbReference type="ARBA" id="ARBA00004496"/>
    </source>
</evidence>
<proteinExistence type="inferred from homology"/>
<dbReference type="PANTHER" id="PTHR47969">
    <property type="entry name" value="CHROMOSOME-ASSOCIATED KINESIN KIF4A-RELATED"/>
    <property type="match status" value="1"/>
</dbReference>
<dbReference type="CDD" id="cd00106">
    <property type="entry name" value="KISc"/>
    <property type="match status" value="1"/>
</dbReference>
<keyword evidence="5" id="KW-0175">Coiled coil</keyword>
<name>A0AA36HPH7_9DINO</name>
<evidence type="ECO:0000256" key="2">
    <source>
        <dbReference type="ARBA" id="ARBA00022490"/>
    </source>
</evidence>
<feature type="domain" description="Kinesin motor" evidence="8">
    <location>
        <begin position="5"/>
        <end position="351"/>
    </location>
</feature>
<evidence type="ECO:0000259" key="8">
    <source>
        <dbReference type="PROSITE" id="PS50067"/>
    </source>
</evidence>
<feature type="region of interest" description="Disordered" evidence="7">
    <location>
        <begin position="1006"/>
        <end position="1035"/>
    </location>
</feature>
<evidence type="ECO:0000256" key="5">
    <source>
        <dbReference type="ARBA" id="ARBA00023054"/>
    </source>
</evidence>
<keyword evidence="4 6" id="KW-0067">ATP-binding</keyword>
<evidence type="ECO:0000256" key="3">
    <source>
        <dbReference type="ARBA" id="ARBA00022741"/>
    </source>
</evidence>